<organism evidence="2 3">
    <name type="scientific">Shouchella xiaoxiensis</name>
    <dbReference type="NCBI Taxonomy" id="766895"/>
    <lineage>
        <taxon>Bacteria</taxon>
        <taxon>Bacillati</taxon>
        <taxon>Bacillota</taxon>
        <taxon>Bacilli</taxon>
        <taxon>Bacillales</taxon>
        <taxon>Bacillaceae</taxon>
        <taxon>Shouchella</taxon>
    </lineage>
</organism>
<gene>
    <name evidence="2" type="ORF">JOC54_000315</name>
</gene>
<reference evidence="2" key="1">
    <citation type="submission" date="2021-01" db="EMBL/GenBank/DDBJ databases">
        <title>Genomic Encyclopedia of Type Strains, Phase IV (KMG-IV): sequencing the most valuable type-strain genomes for metagenomic binning, comparative biology and taxonomic classification.</title>
        <authorList>
            <person name="Goeker M."/>
        </authorList>
    </citation>
    <scope>NUCLEOTIDE SEQUENCE</scope>
    <source>
        <strain evidence="2">DSM 21943</strain>
    </source>
</reference>
<proteinExistence type="predicted"/>
<dbReference type="Proteomes" id="UP001179280">
    <property type="component" value="Unassembled WGS sequence"/>
</dbReference>
<evidence type="ECO:0000313" key="2">
    <source>
        <dbReference type="EMBL" id="MBM7837084.1"/>
    </source>
</evidence>
<protein>
    <recommendedName>
        <fullName evidence="1">DUF4240 domain-containing protein</fullName>
    </recommendedName>
</protein>
<comment type="caution">
    <text evidence="2">The sequence shown here is derived from an EMBL/GenBank/DDBJ whole genome shotgun (WGS) entry which is preliminary data.</text>
</comment>
<evidence type="ECO:0000259" key="1">
    <source>
        <dbReference type="Pfam" id="PF14024"/>
    </source>
</evidence>
<dbReference type="InterPro" id="IPR025334">
    <property type="entry name" value="DUF4240"/>
</dbReference>
<accession>A0ABS2SRE4</accession>
<feature type="domain" description="DUF4240" evidence="1">
    <location>
        <begin position="2"/>
        <end position="65"/>
    </location>
</feature>
<dbReference type="Pfam" id="PF14024">
    <property type="entry name" value="DUF4240"/>
    <property type="match status" value="1"/>
</dbReference>
<keyword evidence="3" id="KW-1185">Reference proteome</keyword>
<dbReference type="EMBL" id="JAFBCV010000001">
    <property type="protein sequence ID" value="MBM7837084.1"/>
    <property type="molecule type" value="Genomic_DNA"/>
</dbReference>
<name>A0ABS2SRE4_9BACI</name>
<evidence type="ECO:0000313" key="3">
    <source>
        <dbReference type="Proteomes" id="UP001179280"/>
    </source>
</evidence>
<sequence length="65" mass="7683">MKEKQIKQFEEALAQKLYKLDTEKHARAIGEAAYIDEETFISPDFFLYARCLVVVQGKEFYEYVV</sequence>